<dbReference type="Pfam" id="PF00196">
    <property type="entry name" value="GerE"/>
    <property type="match status" value="1"/>
</dbReference>
<dbReference type="InterPro" id="IPR000792">
    <property type="entry name" value="Tscrpt_reg_LuxR_C"/>
</dbReference>
<dbReference type="GO" id="GO:0004016">
    <property type="term" value="F:adenylate cyclase activity"/>
    <property type="evidence" value="ECO:0007669"/>
    <property type="project" value="TreeGrafter"/>
</dbReference>
<gene>
    <name evidence="4" type="ORF">SAMN04488543_3215</name>
</gene>
<dbReference type="GO" id="GO:0005737">
    <property type="term" value="C:cytoplasm"/>
    <property type="evidence" value="ECO:0007669"/>
    <property type="project" value="TreeGrafter"/>
</dbReference>
<accession>A0A1H1Y875</accession>
<keyword evidence="5" id="KW-1185">Reference proteome</keyword>
<sequence>MGVLVGREAPLALVQRALVDARDGHGGLLVVSGEAGIGKSRLVEAAEDRARGLGLGLARGRAVDDPGCPPLWPWTRLARDRPALEAALAATPLEGVSGAQARFRLCVAATDALLAEARTAGLLVVLEDLHWADATSLLLLRHLAPELPHSGVLVLGTHRDGAARGLGELLPGLAGAATHLRLDGLTPTDVAQWVAAEPALAGRPALAPALHARTRGNPLLLRLLADALAGSDVSTGPDLDQLLAARADLRSLVAGRVRALTRDARRVVEAAAVTDPLLEPSLLAAATGLSPGAVQQGLAEAGRAGVLRVSGSGEGWAFTHALVRDAVHGDLPAARRSELHHRAARALEAVVPAAPASVVASHWERTAVPAAVERRADHWADAARAALAAHAFDEAATAADRAVAAARELAHRGEPARLGAALLLQARCLFAAARVDLDLLACLDEVVATGERDGRLDLAAAGALVVHGVGTPAVCAAVRGLAERALALGLRTMPLPPDWPVLRSRLMAQVAVGAAEAGLGPPAADLAARALAAAEATQNPEAVLEALAARHLSITVPDRVEERIRLGRRAVALGVSSDQPLGELWGHLWLVDAALQLGNLTELAAELDQVDRVAERRQFPVARWHHRRLCATRAALLGDFSAARAFNREAGALAERMSDHAGAGLHHAFASELAVLRGDPAELTLPLEEVLAGAPSMPLVTVSMALVFAATGDRERAVALLAPCRDLPRTLAVGPRWAPTLAILGFCAVRLEDAGLAGEVYPLLRPFAAYYAADGSGAVWSEGAVARELGDLALTAGRPADAVRHHRDGLALNLRIGARPYVALSRAGLAEALLADDPGAAERVEAGRLLRQAGAELAALDMPGPAAAVARSLARLDAAAPSGPLSAREEEVAGWVAAGLSNRAVAARLHLSERTVETHVRNILTKLGLHNRTQVAAWHSSREVAGRRG</sequence>
<dbReference type="STRING" id="546871.SAMN04488543_3215"/>
<name>A0A1H1Y875_9ACTN</name>
<dbReference type="EMBL" id="LT629749">
    <property type="protein sequence ID" value="SDT17594.1"/>
    <property type="molecule type" value="Genomic_DNA"/>
</dbReference>
<protein>
    <submittedName>
        <fullName evidence="4">AAA ATPase domain-containing protein</fullName>
    </submittedName>
</protein>
<dbReference type="InterPro" id="IPR041664">
    <property type="entry name" value="AAA_16"/>
</dbReference>
<evidence type="ECO:0000313" key="5">
    <source>
        <dbReference type="Proteomes" id="UP000199092"/>
    </source>
</evidence>
<dbReference type="SUPFAM" id="SSF52540">
    <property type="entry name" value="P-loop containing nucleoside triphosphate hydrolases"/>
    <property type="match status" value="1"/>
</dbReference>
<dbReference type="PROSITE" id="PS50043">
    <property type="entry name" value="HTH_LUXR_2"/>
    <property type="match status" value="1"/>
</dbReference>
<dbReference type="RefSeq" id="WP_091414041.1">
    <property type="nucleotide sequence ID" value="NZ_LT629749.1"/>
</dbReference>
<dbReference type="Proteomes" id="UP000199092">
    <property type="component" value="Chromosome I"/>
</dbReference>
<dbReference type="Gene3D" id="1.10.10.10">
    <property type="entry name" value="Winged helix-like DNA-binding domain superfamily/Winged helix DNA-binding domain"/>
    <property type="match status" value="1"/>
</dbReference>
<dbReference type="OrthoDB" id="3543649at2"/>
<dbReference type="GO" id="GO:0006355">
    <property type="term" value="P:regulation of DNA-templated transcription"/>
    <property type="evidence" value="ECO:0007669"/>
    <property type="project" value="InterPro"/>
</dbReference>
<dbReference type="PANTHER" id="PTHR16305:SF35">
    <property type="entry name" value="TRANSCRIPTIONAL ACTIVATOR DOMAIN"/>
    <property type="match status" value="1"/>
</dbReference>
<dbReference type="SUPFAM" id="SSF46894">
    <property type="entry name" value="C-terminal effector domain of the bipartite response regulators"/>
    <property type="match status" value="1"/>
</dbReference>
<proteinExistence type="predicted"/>
<evidence type="ECO:0000256" key="1">
    <source>
        <dbReference type="ARBA" id="ARBA00022741"/>
    </source>
</evidence>
<dbReference type="PROSITE" id="PS00622">
    <property type="entry name" value="HTH_LUXR_1"/>
    <property type="match status" value="1"/>
</dbReference>
<dbReference type="InterPro" id="IPR036388">
    <property type="entry name" value="WH-like_DNA-bd_sf"/>
</dbReference>
<dbReference type="InterPro" id="IPR016032">
    <property type="entry name" value="Sig_transdc_resp-reg_C-effctor"/>
</dbReference>
<dbReference type="PANTHER" id="PTHR16305">
    <property type="entry name" value="TESTICULAR SOLUBLE ADENYLYL CYCLASE"/>
    <property type="match status" value="1"/>
</dbReference>
<dbReference type="GO" id="GO:0003677">
    <property type="term" value="F:DNA binding"/>
    <property type="evidence" value="ECO:0007669"/>
    <property type="project" value="InterPro"/>
</dbReference>
<evidence type="ECO:0000313" key="4">
    <source>
        <dbReference type="EMBL" id="SDT17594.1"/>
    </source>
</evidence>
<dbReference type="SMART" id="SM00421">
    <property type="entry name" value="HTH_LUXR"/>
    <property type="match status" value="1"/>
</dbReference>
<dbReference type="AlphaFoldDB" id="A0A1H1Y875"/>
<dbReference type="Pfam" id="PF13191">
    <property type="entry name" value="AAA_16"/>
    <property type="match status" value="1"/>
</dbReference>
<organism evidence="4 5">
    <name type="scientific">Friedmanniella luteola</name>
    <dbReference type="NCBI Taxonomy" id="546871"/>
    <lineage>
        <taxon>Bacteria</taxon>
        <taxon>Bacillati</taxon>
        <taxon>Actinomycetota</taxon>
        <taxon>Actinomycetes</taxon>
        <taxon>Propionibacteriales</taxon>
        <taxon>Nocardioidaceae</taxon>
        <taxon>Friedmanniella</taxon>
    </lineage>
</organism>
<dbReference type="InterPro" id="IPR027417">
    <property type="entry name" value="P-loop_NTPase"/>
</dbReference>
<feature type="domain" description="HTH luxR-type" evidence="3">
    <location>
        <begin position="878"/>
        <end position="943"/>
    </location>
</feature>
<reference evidence="4 5" key="1">
    <citation type="submission" date="2016-10" db="EMBL/GenBank/DDBJ databases">
        <authorList>
            <person name="de Groot N.N."/>
        </authorList>
    </citation>
    <scope>NUCLEOTIDE SEQUENCE [LARGE SCALE GENOMIC DNA]</scope>
    <source>
        <strain evidence="4 5">DSM 21741</strain>
    </source>
</reference>
<evidence type="ECO:0000259" key="3">
    <source>
        <dbReference type="PROSITE" id="PS50043"/>
    </source>
</evidence>
<dbReference type="GO" id="GO:0005524">
    <property type="term" value="F:ATP binding"/>
    <property type="evidence" value="ECO:0007669"/>
    <property type="project" value="UniProtKB-KW"/>
</dbReference>
<keyword evidence="2" id="KW-0067">ATP-binding</keyword>
<dbReference type="CDD" id="cd06170">
    <property type="entry name" value="LuxR_C_like"/>
    <property type="match status" value="1"/>
</dbReference>
<dbReference type="PRINTS" id="PR00038">
    <property type="entry name" value="HTHLUXR"/>
</dbReference>
<evidence type="ECO:0000256" key="2">
    <source>
        <dbReference type="ARBA" id="ARBA00022840"/>
    </source>
</evidence>
<keyword evidence="1" id="KW-0547">Nucleotide-binding</keyword>